<protein>
    <submittedName>
        <fullName evidence="3">Uncharacterized protein</fullName>
    </submittedName>
</protein>
<organism evidence="3 4">
    <name type="scientific">Helianthus annuus</name>
    <name type="common">Common sunflower</name>
    <dbReference type="NCBI Taxonomy" id="4232"/>
    <lineage>
        <taxon>Eukaryota</taxon>
        <taxon>Viridiplantae</taxon>
        <taxon>Streptophyta</taxon>
        <taxon>Embryophyta</taxon>
        <taxon>Tracheophyta</taxon>
        <taxon>Spermatophyta</taxon>
        <taxon>Magnoliopsida</taxon>
        <taxon>eudicotyledons</taxon>
        <taxon>Gunneridae</taxon>
        <taxon>Pentapetalae</taxon>
        <taxon>asterids</taxon>
        <taxon>campanulids</taxon>
        <taxon>Asterales</taxon>
        <taxon>Asteraceae</taxon>
        <taxon>Asteroideae</taxon>
        <taxon>Heliantheae alliance</taxon>
        <taxon>Heliantheae</taxon>
        <taxon>Helianthus</taxon>
    </lineage>
</organism>
<reference evidence="2 4" key="1">
    <citation type="journal article" date="2017" name="Nature">
        <title>The sunflower genome provides insights into oil metabolism, flowering and Asterid evolution.</title>
        <authorList>
            <person name="Badouin H."/>
            <person name="Gouzy J."/>
            <person name="Grassa C.J."/>
            <person name="Murat F."/>
            <person name="Staton S.E."/>
            <person name="Cottret L."/>
            <person name="Lelandais-Briere C."/>
            <person name="Owens G.L."/>
            <person name="Carrere S."/>
            <person name="Mayjonade B."/>
            <person name="Legrand L."/>
            <person name="Gill N."/>
            <person name="Kane N.C."/>
            <person name="Bowers J.E."/>
            <person name="Hubner S."/>
            <person name="Bellec A."/>
            <person name="Berard A."/>
            <person name="Berges H."/>
            <person name="Blanchet N."/>
            <person name="Boniface M.C."/>
            <person name="Brunel D."/>
            <person name="Catrice O."/>
            <person name="Chaidir N."/>
            <person name="Claudel C."/>
            <person name="Donnadieu C."/>
            <person name="Faraut T."/>
            <person name="Fievet G."/>
            <person name="Helmstetter N."/>
            <person name="King M."/>
            <person name="Knapp S.J."/>
            <person name="Lai Z."/>
            <person name="Le Paslier M.C."/>
            <person name="Lippi Y."/>
            <person name="Lorenzon L."/>
            <person name="Mandel J.R."/>
            <person name="Marage G."/>
            <person name="Marchand G."/>
            <person name="Marquand E."/>
            <person name="Bret-Mestries E."/>
            <person name="Morien E."/>
            <person name="Nambeesan S."/>
            <person name="Nguyen T."/>
            <person name="Pegot-Espagnet P."/>
            <person name="Pouilly N."/>
            <person name="Raftis F."/>
            <person name="Sallet E."/>
            <person name="Schiex T."/>
            <person name="Thomas J."/>
            <person name="Vandecasteele C."/>
            <person name="Vares D."/>
            <person name="Vear F."/>
            <person name="Vautrin S."/>
            <person name="Crespi M."/>
            <person name="Mangin B."/>
            <person name="Burke J.M."/>
            <person name="Salse J."/>
            <person name="Munos S."/>
            <person name="Vincourt P."/>
            <person name="Rieseberg L.H."/>
            <person name="Langlade N.B."/>
        </authorList>
    </citation>
    <scope>NUCLEOTIDE SEQUENCE [LARGE SCALE GENOMIC DNA]</scope>
    <source>
        <strain evidence="4">cv. SF193</strain>
        <tissue evidence="2">Leaves</tissue>
    </source>
</reference>
<feature type="transmembrane region" description="Helical" evidence="1">
    <location>
        <begin position="6"/>
        <end position="27"/>
    </location>
</feature>
<dbReference type="AlphaFoldDB" id="A0A251U1D5"/>
<reference evidence="2" key="3">
    <citation type="submission" date="2020-06" db="EMBL/GenBank/DDBJ databases">
        <title>Helianthus annuus Genome sequencing and assembly Release 2.</title>
        <authorList>
            <person name="Gouzy J."/>
            <person name="Langlade N."/>
            <person name="Munos S."/>
        </authorList>
    </citation>
    <scope>NUCLEOTIDE SEQUENCE</scope>
    <source>
        <tissue evidence="2">Leaves</tissue>
    </source>
</reference>
<reference evidence="3" key="2">
    <citation type="submission" date="2017-02" db="EMBL/GenBank/DDBJ databases">
        <title>Sunflower complete genome.</title>
        <authorList>
            <person name="Langlade N."/>
            <person name="Munos S."/>
        </authorList>
    </citation>
    <scope>NUCLEOTIDE SEQUENCE [LARGE SCALE GENOMIC DNA]</scope>
    <source>
        <tissue evidence="3">Leaves</tissue>
    </source>
</reference>
<evidence type="ECO:0000256" key="1">
    <source>
        <dbReference type="SAM" id="Phobius"/>
    </source>
</evidence>
<keyword evidence="4" id="KW-1185">Reference proteome</keyword>
<evidence type="ECO:0000313" key="3">
    <source>
        <dbReference type="EMBL" id="OTG16071.1"/>
    </source>
</evidence>
<keyword evidence="1" id="KW-0472">Membrane</keyword>
<accession>A0A251U1D5</accession>
<proteinExistence type="predicted"/>
<gene>
    <name evidence="3" type="ORF">HannXRQ_Chr09g0267371</name>
    <name evidence="2" type="ORF">HanXRQr2_Chr09g0404231</name>
</gene>
<keyword evidence="1" id="KW-0812">Transmembrane</keyword>
<dbReference type="EMBL" id="MNCJ02000324">
    <property type="protein sequence ID" value="KAF5792281.1"/>
    <property type="molecule type" value="Genomic_DNA"/>
</dbReference>
<dbReference type="Gramene" id="mRNA:HanXRQr2_Chr09g0404231">
    <property type="protein sequence ID" value="CDS:HanXRQr2_Chr09g0404231.1"/>
    <property type="gene ID" value="HanXRQr2_Chr09g0404231"/>
</dbReference>
<dbReference type="Proteomes" id="UP000215914">
    <property type="component" value="Chromosome 9"/>
</dbReference>
<name>A0A251U1D5_HELAN</name>
<sequence length="50" mass="6148">MYGILFFLYVFFCYVMLYPKSSLYGCFNKLIELEKPNFYAKEIDFLYFSQ</sequence>
<evidence type="ECO:0000313" key="2">
    <source>
        <dbReference type="EMBL" id="KAF5792281.1"/>
    </source>
</evidence>
<dbReference type="EMBL" id="CM007898">
    <property type="protein sequence ID" value="OTG16071.1"/>
    <property type="molecule type" value="Genomic_DNA"/>
</dbReference>
<dbReference type="InParanoid" id="A0A251U1D5"/>
<keyword evidence="1" id="KW-1133">Transmembrane helix</keyword>
<evidence type="ECO:0000313" key="4">
    <source>
        <dbReference type="Proteomes" id="UP000215914"/>
    </source>
</evidence>